<dbReference type="Proteomes" id="UP000008178">
    <property type="component" value="Chromosome"/>
</dbReference>
<dbReference type="RefSeq" id="WP_014079407.1">
    <property type="nucleotide sequence ID" value="NC_015977.1"/>
</dbReference>
<name>G2T1D2_ROSHA</name>
<dbReference type="InterPro" id="IPR045691">
    <property type="entry name" value="DUF6056"/>
</dbReference>
<feature type="transmembrane region" description="Helical" evidence="1">
    <location>
        <begin position="268"/>
        <end position="290"/>
    </location>
</feature>
<dbReference type="EMBL" id="CP003040">
    <property type="protein sequence ID" value="AEN96362.1"/>
    <property type="molecule type" value="Genomic_DNA"/>
</dbReference>
<feature type="transmembrane region" description="Helical" evidence="1">
    <location>
        <begin position="227"/>
        <end position="248"/>
    </location>
</feature>
<feature type="transmembrane region" description="Helical" evidence="1">
    <location>
        <begin position="161"/>
        <end position="180"/>
    </location>
</feature>
<evidence type="ECO:0000256" key="1">
    <source>
        <dbReference type="SAM" id="Phobius"/>
    </source>
</evidence>
<dbReference type="eggNOG" id="ENOG5032T59">
    <property type="taxonomic scope" value="Bacteria"/>
</dbReference>
<feature type="transmembrane region" description="Helical" evidence="1">
    <location>
        <begin position="7"/>
        <end position="31"/>
    </location>
</feature>
<dbReference type="BioCyc" id="RHOM585394:G1H02-1253-MONOMER"/>
<keyword evidence="3" id="KW-1185">Reference proteome</keyword>
<keyword evidence="1" id="KW-0812">Transmembrane</keyword>
<dbReference type="OrthoDB" id="3194717at2"/>
<dbReference type="KEGG" id="rho:RHOM_06215"/>
<accession>G2T1D2</accession>
<sequence>MGRLEAAAFGFMMSALMLQWIPSAVQGIYWYNGAVNYTFFFCVLLLLVSAALWLGGKGKRRILQMILTGLLGLLLAGGNHVTAFGGILFLVGCVIYGGVVHRKPFLVDSLVVLVVTVGGFLINVLSPGTRVRQSAFENTPGFFETIWLATKWGISAINQWMGLKILIGMVAFLPFILRAAQRLYREKGFRFSYPLVVVVLAVGYICALYCPPYYGMGAAGDGRLANVVYFTYVLLLFVVEFYLCGWLVRVLAGDTASENVINQLSHGHLAVTGVLLLGVLIGCGESSTAYQAHLQIKTGTAQRYSQEAYERHDTLEAAKGTDALVDAYTEQPYMICMDDITEDAEDWRNQNLLAYFELKSVALKKQ</sequence>
<dbReference type="Pfam" id="PF19528">
    <property type="entry name" value="DUF6056"/>
    <property type="match status" value="1"/>
</dbReference>
<reference evidence="2 3" key="1">
    <citation type="journal article" date="2015" name="Genome Announc.">
        <title>Complete genome sequence of the human gut symbiont Roseburia hominis.</title>
        <authorList>
            <person name="Travis A.J."/>
            <person name="Kelly D."/>
            <person name="Flint H.J."/>
            <person name="Aminov R.I."/>
        </authorList>
    </citation>
    <scope>NUCLEOTIDE SEQUENCE [LARGE SCALE GENOMIC DNA]</scope>
    <source>
        <strain evidence="3">DSM 16839 / JCM 17582 / NCIMB 14029 / A2-183</strain>
    </source>
</reference>
<feature type="transmembrane region" description="Helical" evidence="1">
    <location>
        <begin position="37"/>
        <end position="54"/>
    </location>
</feature>
<feature type="transmembrane region" description="Helical" evidence="1">
    <location>
        <begin position="192"/>
        <end position="215"/>
    </location>
</feature>
<feature type="transmembrane region" description="Helical" evidence="1">
    <location>
        <begin position="105"/>
        <end position="125"/>
    </location>
</feature>
<protein>
    <submittedName>
        <fullName evidence="2">Uncharacterized protein</fullName>
    </submittedName>
</protein>
<dbReference type="HOGENOM" id="CLU_034627_0_0_9"/>
<proteinExistence type="predicted"/>
<feature type="transmembrane region" description="Helical" evidence="1">
    <location>
        <begin position="66"/>
        <end position="99"/>
    </location>
</feature>
<dbReference type="AlphaFoldDB" id="G2T1D2"/>
<evidence type="ECO:0000313" key="2">
    <source>
        <dbReference type="EMBL" id="AEN96362.1"/>
    </source>
</evidence>
<dbReference type="STRING" id="585394.RHOM_06215"/>
<keyword evidence="1" id="KW-0472">Membrane</keyword>
<gene>
    <name evidence="2" type="ordered locus">RHOM_06215</name>
</gene>
<keyword evidence="1" id="KW-1133">Transmembrane helix</keyword>
<organism evidence="2 3">
    <name type="scientific">Roseburia hominis (strain DSM 16839 / JCM 17582 / NCIMB 14029 / A2-183)</name>
    <dbReference type="NCBI Taxonomy" id="585394"/>
    <lineage>
        <taxon>Bacteria</taxon>
        <taxon>Bacillati</taxon>
        <taxon>Bacillota</taxon>
        <taxon>Clostridia</taxon>
        <taxon>Lachnospirales</taxon>
        <taxon>Lachnospiraceae</taxon>
        <taxon>Roseburia</taxon>
    </lineage>
</organism>
<evidence type="ECO:0000313" key="3">
    <source>
        <dbReference type="Proteomes" id="UP000008178"/>
    </source>
</evidence>
<dbReference type="GeneID" id="93723071"/>